<comment type="caution">
    <text evidence="2">The sequence shown here is derived from an EMBL/GenBank/DDBJ whole genome shotgun (WGS) entry which is preliminary data.</text>
</comment>
<evidence type="ECO:0000313" key="3">
    <source>
        <dbReference type="Proteomes" id="UP000095192"/>
    </source>
</evidence>
<evidence type="ECO:0000313" key="2">
    <source>
        <dbReference type="EMBL" id="OEH77102.1"/>
    </source>
</evidence>
<name>A0A1D3D0Z1_9EIME</name>
<keyword evidence="3" id="KW-1185">Reference proteome</keyword>
<dbReference type="InParanoid" id="A0A1D3D0Z1"/>
<feature type="region of interest" description="Disordered" evidence="1">
    <location>
        <begin position="43"/>
        <end position="107"/>
    </location>
</feature>
<dbReference type="Proteomes" id="UP000095192">
    <property type="component" value="Unassembled WGS sequence"/>
</dbReference>
<protein>
    <submittedName>
        <fullName evidence="2">Uncharacterized protein</fullName>
    </submittedName>
</protein>
<dbReference type="AlphaFoldDB" id="A0A1D3D0Z1"/>
<feature type="compositionally biased region" description="Basic and acidic residues" evidence="1">
    <location>
        <begin position="80"/>
        <end position="92"/>
    </location>
</feature>
<reference evidence="2 3" key="1">
    <citation type="journal article" date="2016" name="BMC Genomics">
        <title>Comparative genomics reveals Cyclospora cayetanensis possesses coccidia-like metabolism and invasion components but unique surface antigens.</title>
        <authorList>
            <person name="Liu S."/>
            <person name="Wang L."/>
            <person name="Zheng H."/>
            <person name="Xu Z."/>
            <person name="Roellig D.M."/>
            <person name="Li N."/>
            <person name="Frace M.A."/>
            <person name="Tang K."/>
            <person name="Arrowood M.J."/>
            <person name="Moss D.M."/>
            <person name="Zhang L."/>
            <person name="Feng Y."/>
            <person name="Xiao L."/>
        </authorList>
    </citation>
    <scope>NUCLEOTIDE SEQUENCE [LARGE SCALE GENOMIC DNA]</scope>
    <source>
        <strain evidence="2 3">CHN_HEN01</strain>
    </source>
</reference>
<organism evidence="2 3">
    <name type="scientific">Cyclospora cayetanensis</name>
    <dbReference type="NCBI Taxonomy" id="88456"/>
    <lineage>
        <taxon>Eukaryota</taxon>
        <taxon>Sar</taxon>
        <taxon>Alveolata</taxon>
        <taxon>Apicomplexa</taxon>
        <taxon>Conoidasida</taxon>
        <taxon>Coccidia</taxon>
        <taxon>Eucoccidiorida</taxon>
        <taxon>Eimeriorina</taxon>
        <taxon>Eimeriidae</taxon>
        <taxon>Cyclospora</taxon>
    </lineage>
</organism>
<sequence length="138" mass="15530">MSAACNRQDNYSVAARHSSNDQLLPLRRLRLEKFSRCTAALRQQRQQRWHRPHVEQRSCGSSKKKQSCTQQVGALLSREGGGEGLRDPRRDGSPAVATQEETHQASECQWRGAAPLLNRIAVVDAVAAAREYQSHRQQ</sequence>
<accession>A0A1D3D0Z1</accession>
<evidence type="ECO:0000256" key="1">
    <source>
        <dbReference type="SAM" id="MobiDB-lite"/>
    </source>
</evidence>
<gene>
    <name evidence="2" type="ORF">cyc_02351</name>
</gene>
<proteinExistence type="predicted"/>
<dbReference type="VEuPathDB" id="ToxoDB:cyc_02351"/>
<dbReference type="EMBL" id="JROU02001206">
    <property type="protein sequence ID" value="OEH77102.1"/>
    <property type="molecule type" value="Genomic_DNA"/>
</dbReference>